<evidence type="ECO:0000259" key="3">
    <source>
        <dbReference type="Pfam" id="PF01551"/>
    </source>
</evidence>
<feature type="transmembrane region" description="Helical" evidence="2">
    <location>
        <begin position="14"/>
        <end position="32"/>
    </location>
</feature>
<sequence length="316" mass="35534">MFPSKVGWELGRKAIVLCLIILVTVFLTNYSGSYIETMGKKREGNRELTPVLRLSTLEVCPGDYLVIYVENVNRDDHIALSTGLLQNPPGFTHYKRGQVALAAVNYRTAAGKYFLYISISRKGQVVWEKREMITVLPKKFLTQNLKVTRQQQAIRNEKLWKEDSAFIEKAKSVSAPEPLWQGKFLQPVEGRISTEYGVIRYINNVESGRHAGIDIAARKGTPVKATNRGMVTLSMPLHLTGNTIIIDHGMDIFSAYSHLDRLLVKEGQLVEKGDIIGEIGSTGFSTGPHLHWTISIGPVFTNPWRLLESDPLEWIK</sequence>
<dbReference type="EMBL" id="CP045798">
    <property type="protein sequence ID" value="QNB47981.1"/>
    <property type="molecule type" value="Genomic_DNA"/>
</dbReference>
<reference evidence="4 5" key="1">
    <citation type="journal article" date="2019" name="Front. Microbiol.">
        <title>Thermoanaerosceptrum fracticalcis gen. nov. sp. nov., a Novel Fumarate-Fermenting Microorganism From a Deep Fractured Carbonate Aquifer of the US Great Basin.</title>
        <authorList>
            <person name="Hamilton-Brehm S.D."/>
            <person name="Stewart L.E."/>
            <person name="Zavarin M."/>
            <person name="Caldwell M."/>
            <person name="Lawson P.A."/>
            <person name="Onstott T.C."/>
            <person name="Grzymski J."/>
            <person name="Neveux I."/>
            <person name="Lollar B.S."/>
            <person name="Russell C.E."/>
            <person name="Moser D.P."/>
        </authorList>
    </citation>
    <scope>NUCLEOTIDE SEQUENCE [LARGE SCALE GENOMIC DNA]</scope>
    <source>
        <strain evidence="4 5">DRI-13</strain>
    </source>
</reference>
<dbReference type="InterPro" id="IPR016047">
    <property type="entry name" value="M23ase_b-sheet_dom"/>
</dbReference>
<keyword evidence="2" id="KW-0472">Membrane</keyword>
<dbReference type="GO" id="GO:0004222">
    <property type="term" value="F:metalloendopeptidase activity"/>
    <property type="evidence" value="ECO:0007669"/>
    <property type="project" value="TreeGrafter"/>
</dbReference>
<keyword evidence="5" id="KW-1185">Reference proteome</keyword>
<keyword evidence="2" id="KW-1133">Transmembrane helix</keyword>
<evidence type="ECO:0000313" key="4">
    <source>
        <dbReference type="EMBL" id="QNB47981.1"/>
    </source>
</evidence>
<accession>A0A7G6E7C7</accession>
<evidence type="ECO:0000256" key="1">
    <source>
        <dbReference type="ARBA" id="ARBA00022729"/>
    </source>
</evidence>
<dbReference type="InterPro" id="IPR050570">
    <property type="entry name" value="Cell_wall_metabolism_enzyme"/>
</dbReference>
<dbReference type="PANTHER" id="PTHR21666:SF289">
    <property type="entry name" value="L-ALA--D-GLU ENDOPEPTIDASE"/>
    <property type="match status" value="1"/>
</dbReference>
<organism evidence="4 5">
    <name type="scientific">Thermanaerosceptrum fracticalcis</name>
    <dbReference type="NCBI Taxonomy" id="1712410"/>
    <lineage>
        <taxon>Bacteria</taxon>
        <taxon>Bacillati</taxon>
        <taxon>Bacillota</taxon>
        <taxon>Clostridia</taxon>
        <taxon>Eubacteriales</taxon>
        <taxon>Peptococcaceae</taxon>
        <taxon>Thermanaerosceptrum</taxon>
    </lineage>
</organism>
<keyword evidence="1" id="KW-0732">Signal</keyword>
<dbReference type="Pfam" id="PF01551">
    <property type="entry name" value="Peptidase_M23"/>
    <property type="match status" value="1"/>
</dbReference>
<dbReference type="AlphaFoldDB" id="A0A7G6E7C7"/>
<dbReference type="SUPFAM" id="SSF51261">
    <property type="entry name" value="Duplicated hybrid motif"/>
    <property type="match status" value="1"/>
</dbReference>
<name>A0A7G6E7C7_THEFR</name>
<evidence type="ECO:0000256" key="2">
    <source>
        <dbReference type="SAM" id="Phobius"/>
    </source>
</evidence>
<evidence type="ECO:0000313" key="5">
    <source>
        <dbReference type="Proteomes" id="UP000515847"/>
    </source>
</evidence>
<dbReference type="CDD" id="cd12797">
    <property type="entry name" value="M23_peptidase"/>
    <property type="match status" value="1"/>
</dbReference>
<gene>
    <name evidence="4" type="ORF">BR63_17975</name>
</gene>
<dbReference type="Proteomes" id="UP000515847">
    <property type="component" value="Chromosome"/>
</dbReference>
<dbReference type="KEGG" id="tfr:BR63_17975"/>
<feature type="domain" description="M23ase beta-sheet core" evidence="3">
    <location>
        <begin position="209"/>
        <end position="297"/>
    </location>
</feature>
<dbReference type="InterPro" id="IPR011055">
    <property type="entry name" value="Dup_hybrid_motif"/>
</dbReference>
<proteinExistence type="predicted"/>
<keyword evidence="2" id="KW-0812">Transmembrane</keyword>
<dbReference type="Gene3D" id="2.70.70.10">
    <property type="entry name" value="Glucose Permease (Domain IIA)"/>
    <property type="match status" value="1"/>
</dbReference>
<protein>
    <submittedName>
        <fullName evidence="4">Peptidoglycan DD-metalloendopeptidase family protein</fullName>
    </submittedName>
</protein>
<dbReference type="PANTHER" id="PTHR21666">
    <property type="entry name" value="PEPTIDASE-RELATED"/>
    <property type="match status" value="1"/>
</dbReference>